<dbReference type="InterPro" id="IPR027417">
    <property type="entry name" value="P-loop_NTPase"/>
</dbReference>
<proteinExistence type="predicted"/>
<sequence>MQRHDLLMGDSDRQLEEILDCLSYQRTLLMIDNLETAADLNDVRSFLLEAPPTVKVLITSRQQALLDVSIRLECFNKKDSLHLINHHAQEKDIPVTPKQAEVIYTTTGGIPAAIVYTIGQLSAGYHFTEAIANLNHSDGEIARYCFQGSVIPLREKPPHFLLMALAIFPNPALPEAVSAVGNVPDLNHFAPLQQLFLVKLHQGRYQMLPLTRGYVLTELQSYPNFEKLARDRWVKWYLNYCQKYGKTDAQEWSEFTELDQEWENISEAIEWTIMADRYEDFGQFWQYLKGYTHFAGYWSERLRWMDWWRETAENRADWLTVVEAIGDKSRTLILLDQPEDRQEATQLLNQAWQLCQTYQLTISINLALDMAVLQVHQQNESAANQWFSEVTKLYQNLPPNDPRHPRIPIQILYYRGELHFKKAEFIPAQI</sequence>
<dbReference type="AlphaFoldDB" id="A0AAU8JHB0"/>
<evidence type="ECO:0000313" key="1">
    <source>
        <dbReference type="EMBL" id="XCM38237.1"/>
    </source>
</evidence>
<reference evidence="1" key="1">
    <citation type="submission" date="2024-07" db="EMBL/GenBank/DDBJ databases">
        <authorList>
            <person name="Kim Y.J."/>
            <person name="Jeong J.Y."/>
        </authorList>
    </citation>
    <scope>NUCLEOTIDE SEQUENCE</scope>
    <source>
        <strain evidence="1">GIHE-MW2</strain>
    </source>
</reference>
<dbReference type="EMBL" id="CP159837">
    <property type="protein sequence ID" value="XCM38237.1"/>
    <property type="molecule type" value="Genomic_DNA"/>
</dbReference>
<gene>
    <name evidence="1" type="ORF">ABWT76_001070</name>
</gene>
<organism evidence="1">
    <name type="scientific">Planktothricoides raciborskii GIHE-MW2</name>
    <dbReference type="NCBI Taxonomy" id="2792601"/>
    <lineage>
        <taxon>Bacteria</taxon>
        <taxon>Bacillati</taxon>
        <taxon>Cyanobacteriota</taxon>
        <taxon>Cyanophyceae</taxon>
        <taxon>Oscillatoriophycideae</taxon>
        <taxon>Oscillatoriales</taxon>
        <taxon>Oscillatoriaceae</taxon>
        <taxon>Planktothricoides</taxon>
    </lineage>
</organism>
<dbReference type="GO" id="GO:0043531">
    <property type="term" value="F:ADP binding"/>
    <property type="evidence" value="ECO:0007669"/>
    <property type="project" value="InterPro"/>
</dbReference>
<name>A0AAU8JHB0_9CYAN</name>
<dbReference type="SUPFAM" id="SSF52540">
    <property type="entry name" value="P-loop containing nucleoside triphosphate hydrolases"/>
    <property type="match status" value="1"/>
</dbReference>
<protein>
    <submittedName>
        <fullName evidence="1">NB-ARC domain-containing protein</fullName>
    </submittedName>
</protein>
<dbReference type="RefSeq" id="WP_354635764.1">
    <property type="nucleotide sequence ID" value="NZ_CP159837.1"/>
</dbReference>
<accession>A0AAU8JHB0</accession>